<dbReference type="Gene3D" id="3.60.40.10">
    <property type="entry name" value="PPM-type phosphatase domain"/>
    <property type="match status" value="1"/>
</dbReference>
<sequence length="247" mass="28276">MHQTLTRTAKELSWLFATQMGADRKQNKDLYALIDRGNFNLVIAFDVSTSSPATTEMAKFFFEIVIQELNSIEQSHLTENIVEHILQLGFKETKAKYKIGKASLLVIGTFNSGESVFCFHTGDIRLGNWKKDKSINWLTNVHTGANPLGEPFVQSMLKDENRKIVTRCFNLQKTFLLDYKKVTEVDCRLIIATDGFWAECDNEKQQAIIEGSEFSVQDDLSVLVLTWDRDDKLPCNRNGLLILWYPQ</sequence>
<name>A0AAJ4NHX6_PRORE</name>
<evidence type="ECO:0000313" key="1">
    <source>
        <dbReference type="EMBL" id="QWQ19959.2"/>
    </source>
</evidence>
<dbReference type="InterPro" id="IPR036457">
    <property type="entry name" value="PPM-type-like_dom_sf"/>
</dbReference>
<dbReference type="EMBL" id="CP076405">
    <property type="protein sequence ID" value="QWQ19959.2"/>
    <property type="molecule type" value="Genomic_DNA"/>
</dbReference>
<accession>A0AAJ4NHX6</accession>
<dbReference type="Proteomes" id="UP000682358">
    <property type="component" value="Chromosome"/>
</dbReference>
<reference evidence="1" key="1">
    <citation type="submission" date="2021-06" db="EMBL/GenBank/DDBJ databases">
        <title>Emergence of genetically related NDM-1-producing Providencia rettgeri strains in Argentina.</title>
        <authorList>
            <person name="Pasteran F."/>
            <person name="Meo A."/>
            <person name="Gomez S."/>
            <person name="Derdoy L."/>
            <person name="Albronoz E."/>
            <person name="Faccone D."/>
            <person name="Guerriero L."/>
            <person name="Archuby D."/>
            <person name="Tarzia A."/>
            <person name="Lopez M."/>
            <person name="Corso A."/>
        </authorList>
    </citation>
    <scope>NUCLEOTIDE SEQUENCE</scope>
    <source>
        <strain evidence="1">PreM15628</strain>
    </source>
</reference>
<evidence type="ECO:0008006" key="3">
    <source>
        <dbReference type="Google" id="ProtNLM"/>
    </source>
</evidence>
<organism evidence="1 2">
    <name type="scientific">Providencia rettgeri</name>
    <dbReference type="NCBI Taxonomy" id="587"/>
    <lineage>
        <taxon>Bacteria</taxon>
        <taxon>Pseudomonadati</taxon>
        <taxon>Pseudomonadota</taxon>
        <taxon>Gammaproteobacteria</taxon>
        <taxon>Enterobacterales</taxon>
        <taxon>Morganellaceae</taxon>
        <taxon>Providencia</taxon>
    </lineage>
</organism>
<dbReference type="SUPFAM" id="SSF81606">
    <property type="entry name" value="PP2C-like"/>
    <property type="match status" value="1"/>
</dbReference>
<gene>
    <name evidence="1" type="ORF">KOF27_15300</name>
</gene>
<dbReference type="AlphaFoldDB" id="A0AAJ4NHX6"/>
<protein>
    <recommendedName>
        <fullName evidence="3">Protein phosphatase 2C domain-containing protein</fullName>
    </recommendedName>
</protein>
<evidence type="ECO:0000313" key="2">
    <source>
        <dbReference type="Proteomes" id="UP000682358"/>
    </source>
</evidence>
<proteinExistence type="predicted"/>